<dbReference type="AlphaFoldDB" id="B4DA59"/>
<accession>B4DA59</accession>
<comment type="caution">
    <text evidence="1">The sequence shown here is derived from an EMBL/GenBank/DDBJ whole genome shotgun (WGS) entry which is preliminary data.</text>
</comment>
<organism evidence="1 2">
    <name type="scientific">Chthoniobacter flavus Ellin428</name>
    <dbReference type="NCBI Taxonomy" id="497964"/>
    <lineage>
        <taxon>Bacteria</taxon>
        <taxon>Pseudomonadati</taxon>
        <taxon>Verrucomicrobiota</taxon>
        <taxon>Spartobacteria</taxon>
        <taxon>Chthoniobacterales</taxon>
        <taxon>Chthoniobacteraceae</taxon>
        <taxon>Chthoniobacter</taxon>
    </lineage>
</organism>
<evidence type="ECO:0000313" key="1">
    <source>
        <dbReference type="EMBL" id="EDY16686.1"/>
    </source>
</evidence>
<dbReference type="EMBL" id="ABVL01000029">
    <property type="protein sequence ID" value="EDY16686.1"/>
    <property type="molecule type" value="Genomic_DNA"/>
</dbReference>
<evidence type="ECO:0000313" key="2">
    <source>
        <dbReference type="Proteomes" id="UP000005824"/>
    </source>
</evidence>
<sequence>MKTFKRRGAETQRGKAFSEIQFLRNSIDWLIDVDRKIKRFENRIRYWNAQEKKWRPTQPNRAWRCELMADKIGSELFDLRLRKTQMEKHLRRFYSSSATSASPRLCVLKKEAR</sequence>
<reference evidence="1 2" key="1">
    <citation type="journal article" date="2011" name="J. Bacteriol.">
        <title>Genome sequence of Chthoniobacter flavus Ellin428, an aerobic heterotrophic soil bacterium.</title>
        <authorList>
            <person name="Kant R."/>
            <person name="van Passel M.W."/>
            <person name="Palva A."/>
            <person name="Lucas S."/>
            <person name="Lapidus A."/>
            <person name="Glavina Del Rio T."/>
            <person name="Dalin E."/>
            <person name="Tice H."/>
            <person name="Bruce D."/>
            <person name="Goodwin L."/>
            <person name="Pitluck S."/>
            <person name="Larimer F.W."/>
            <person name="Land M.L."/>
            <person name="Hauser L."/>
            <person name="Sangwan P."/>
            <person name="de Vos W.M."/>
            <person name="Janssen P.H."/>
            <person name="Smidt H."/>
        </authorList>
    </citation>
    <scope>NUCLEOTIDE SEQUENCE [LARGE SCALE GENOMIC DNA]</scope>
    <source>
        <strain evidence="1 2">Ellin428</strain>
    </source>
</reference>
<keyword evidence="2" id="KW-1185">Reference proteome</keyword>
<dbReference type="Proteomes" id="UP000005824">
    <property type="component" value="Unassembled WGS sequence"/>
</dbReference>
<dbReference type="STRING" id="497964.CfE428DRAFT_5799"/>
<protein>
    <submittedName>
        <fullName evidence="1">Uncharacterized protein</fullName>
    </submittedName>
</protein>
<name>B4DA59_9BACT</name>
<proteinExistence type="predicted"/>
<gene>
    <name evidence="1" type="ORF">CfE428DRAFT_5799</name>
</gene>
<dbReference type="InParanoid" id="B4DA59"/>